<dbReference type="Gene3D" id="1.20.1440.210">
    <property type="match status" value="1"/>
</dbReference>
<feature type="domain" description="T-SNARE coiled-coil homology" evidence="15">
    <location>
        <begin position="559"/>
        <end position="621"/>
    </location>
</feature>
<keyword evidence="2" id="KW-1003">Cell membrane</keyword>
<dbReference type="PROSITE" id="PS51753">
    <property type="entry name" value="HBM"/>
    <property type="match status" value="1"/>
</dbReference>
<dbReference type="Pfam" id="PF00015">
    <property type="entry name" value="MCPsignal"/>
    <property type="match status" value="1"/>
</dbReference>
<evidence type="ECO:0000313" key="18">
    <source>
        <dbReference type="EMBL" id="GGM30624.1"/>
    </source>
</evidence>
<dbReference type="PANTHER" id="PTHR32089">
    <property type="entry name" value="METHYL-ACCEPTING CHEMOTAXIS PROTEIN MCPB"/>
    <property type="match status" value="1"/>
</dbReference>
<dbReference type="Gene3D" id="1.10.287.950">
    <property type="entry name" value="Methyl-accepting chemotaxis protein"/>
    <property type="match status" value="1"/>
</dbReference>
<gene>
    <name evidence="18" type="ORF">GCM10009425_46510</name>
</gene>
<evidence type="ECO:0000256" key="2">
    <source>
        <dbReference type="ARBA" id="ARBA00022475"/>
    </source>
</evidence>
<dbReference type="EMBL" id="BMNW01000019">
    <property type="protein sequence ID" value="GGM30624.1"/>
    <property type="molecule type" value="Genomic_DNA"/>
</dbReference>
<sequence>MAYMNRTASLRLRDLSISKKLALGFGFLLTMVALVSALGYSTADTFISRLGKTAYSANFKALLFDMRAGEKEYLHTLSSVAIEQQKSRLAILESEADKGLKILTSPLNIATLQEIHKETQHYQNLFENLVKTNEESAAAQQELTKVSDKMTAAFEQLFEGAFAEGSSASVSQLKSVAQIKAQMVSVRLTIRRFLGQPDDAKAEAALKAIDTLSQNLTASQPRMDGITAERIGSAIGDVSRYRQFFQSIVEQDHKAKGNMAALTMQSQKLLQLTDKLLAGQKKAADDERSAAMTKLFAVVVLALFIGLLAAYVITRQITVPLRETMGMVRRVAGGDLTSTVRVDRHDELGQLQSSMQDMTEQLRQLVSGVAGGITQISSAAEELSAVSEQSSAGVNQQRSEIDQVATAMNEMAATAQDVARNTATASSSASLAEVKAQQGSQTVKRATAEINMAAEEVEELGEAMERLNQSSSQIGSVIDVIKSIAEQTNLLALNAAIEAARAGEQGRGFAVVADEVRSLAQRTQQSTKEIGELITALQEGANTAGQMMNSSRERTLGTVALAKEAEVALDDIYRTVSDIQQLNHQIAAAVEEQSSVAEEVNRSIISVRDVAEQSASATQQATASTAELARLGVDLQRMIATFKV</sequence>
<dbReference type="Proteomes" id="UP000616499">
    <property type="component" value="Unassembled WGS sequence"/>
</dbReference>
<evidence type="ECO:0000256" key="6">
    <source>
        <dbReference type="ARBA" id="ARBA00022692"/>
    </source>
</evidence>
<evidence type="ECO:0000313" key="19">
    <source>
        <dbReference type="Proteomes" id="UP000616499"/>
    </source>
</evidence>
<dbReference type="SUPFAM" id="SSF58104">
    <property type="entry name" value="Methyl-accepting chemotaxis protein (MCP) signaling domain"/>
    <property type="match status" value="1"/>
</dbReference>
<evidence type="ECO:0000256" key="4">
    <source>
        <dbReference type="ARBA" id="ARBA00022500"/>
    </source>
</evidence>
<evidence type="ECO:0000256" key="5">
    <source>
        <dbReference type="ARBA" id="ARBA00022519"/>
    </source>
</evidence>
<dbReference type="CDD" id="cd11386">
    <property type="entry name" value="MCP_signal"/>
    <property type="match status" value="1"/>
</dbReference>
<evidence type="ECO:0000256" key="9">
    <source>
        <dbReference type="ARBA" id="ARBA00023224"/>
    </source>
</evidence>
<dbReference type="InterPro" id="IPR004090">
    <property type="entry name" value="Chemotax_Me-accpt_rcpt"/>
</dbReference>
<dbReference type="Pfam" id="PF00672">
    <property type="entry name" value="HAMP"/>
    <property type="match status" value="1"/>
</dbReference>
<dbReference type="InterPro" id="IPR000727">
    <property type="entry name" value="T_SNARE_dom"/>
</dbReference>
<dbReference type="PROSITE" id="PS50192">
    <property type="entry name" value="T_SNARE"/>
    <property type="match status" value="1"/>
</dbReference>
<keyword evidence="8 13" id="KW-0472">Membrane</keyword>
<evidence type="ECO:0000259" key="14">
    <source>
        <dbReference type="PROSITE" id="PS50111"/>
    </source>
</evidence>
<dbReference type="InterPro" id="IPR004089">
    <property type="entry name" value="MCPsignal_dom"/>
</dbReference>
<accession>A0ABQ2H4J6</accession>
<keyword evidence="12" id="KW-0175">Coiled coil</keyword>
<evidence type="ECO:0000256" key="1">
    <source>
        <dbReference type="ARBA" id="ARBA00004429"/>
    </source>
</evidence>
<keyword evidence="5" id="KW-0997">Cell inner membrane</keyword>
<keyword evidence="4" id="KW-0145">Chemotaxis</keyword>
<comment type="similarity">
    <text evidence="10">Belongs to the methyl-accepting chemotaxis (MCP) protein family.</text>
</comment>
<evidence type="ECO:0000259" key="17">
    <source>
        <dbReference type="PROSITE" id="PS51753"/>
    </source>
</evidence>
<dbReference type="InterPro" id="IPR003660">
    <property type="entry name" value="HAMP_dom"/>
</dbReference>
<protein>
    <submittedName>
        <fullName evidence="18">Methyl-accepting chemotaxis protein</fullName>
    </submittedName>
</protein>
<dbReference type="PROSITE" id="PS50885">
    <property type="entry name" value="HAMP"/>
    <property type="match status" value="1"/>
</dbReference>
<evidence type="ECO:0000256" key="3">
    <source>
        <dbReference type="ARBA" id="ARBA00022481"/>
    </source>
</evidence>
<feature type="coiled-coil region" evidence="12">
    <location>
        <begin position="443"/>
        <end position="470"/>
    </location>
</feature>
<dbReference type="InterPro" id="IPR032255">
    <property type="entry name" value="HBM"/>
</dbReference>
<keyword evidence="9 11" id="KW-0807">Transducer</keyword>
<dbReference type="PRINTS" id="PR00260">
    <property type="entry name" value="CHEMTRNSDUCR"/>
</dbReference>
<keyword evidence="6 13" id="KW-0812">Transmembrane</keyword>
<evidence type="ECO:0000259" key="16">
    <source>
        <dbReference type="PROSITE" id="PS50885"/>
    </source>
</evidence>
<evidence type="ECO:0000256" key="10">
    <source>
        <dbReference type="ARBA" id="ARBA00029447"/>
    </source>
</evidence>
<evidence type="ECO:0000256" key="7">
    <source>
        <dbReference type="ARBA" id="ARBA00022989"/>
    </source>
</evidence>
<proteinExistence type="inferred from homology"/>
<dbReference type="PANTHER" id="PTHR32089:SF120">
    <property type="entry name" value="METHYL-ACCEPTING CHEMOTAXIS PROTEIN TLPQ"/>
    <property type="match status" value="1"/>
</dbReference>
<dbReference type="PROSITE" id="PS50111">
    <property type="entry name" value="CHEMOTAXIS_TRANSDUC_2"/>
    <property type="match status" value="1"/>
</dbReference>
<feature type="domain" description="HBM" evidence="17">
    <location>
        <begin position="48"/>
        <end position="288"/>
    </location>
</feature>
<reference evidence="19" key="1">
    <citation type="journal article" date="2019" name="Int. J. Syst. Evol. Microbiol.">
        <title>The Global Catalogue of Microorganisms (GCM) 10K type strain sequencing project: providing services to taxonomists for standard genome sequencing and annotation.</title>
        <authorList>
            <consortium name="The Broad Institute Genomics Platform"/>
            <consortium name="The Broad Institute Genome Sequencing Center for Infectious Disease"/>
            <person name="Wu L."/>
            <person name="Ma J."/>
        </authorList>
    </citation>
    <scope>NUCLEOTIDE SEQUENCE [LARGE SCALE GENOMIC DNA]</scope>
    <source>
        <strain evidence="19">JCM 13501</strain>
    </source>
</reference>
<dbReference type="SMART" id="SM00304">
    <property type="entry name" value="HAMP"/>
    <property type="match status" value="2"/>
</dbReference>
<organism evidence="18 19">
    <name type="scientific">Pseudomonas asuensis</name>
    <dbReference type="NCBI Taxonomy" id="1825787"/>
    <lineage>
        <taxon>Bacteria</taxon>
        <taxon>Pseudomonadati</taxon>
        <taxon>Pseudomonadota</taxon>
        <taxon>Gammaproteobacteria</taxon>
        <taxon>Pseudomonadales</taxon>
        <taxon>Pseudomonadaceae</taxon>
        <taxon>Pseudomonas</taxon>
    </lineage>
</organism>
<evidence type="ECO:0000259" key="15">
    <source>
        <dbReference type="PROSITE" id="PS50192"/>
    </source>
</evidence>
<feature type="coiled-coil region" evidence="12">
    <location>
        <begin position="122"/>
        <end position="149"/>
    </location>
</feature>
<dbReference type="CDD" id="cd06225">
    <property type="entry name" value="HAMP"/>
    <property type="match status" value="1"/>
</dbReference>
<evidence type="ECO:0000256" key="12">
    <source>
        <dbReference type="SAM" id="Coils"/>
    </source>
</evidence>
<keyword evidence="7 13" id="KW-1133">Transmembrane helix</keyword>
<feature type="domain" description="HAMP" evidence="16">
    <location>
        <begin position="315"/>
        <end position="367"/>
    </location>
</feature>
<feature type="domain" description="Methyl-accepting transducer" evidence="14">
    <location>
        <begin position="372"/>
        <end position="608"/>
    </location>
</feature>
<name>A0ABQ2H4J6_9PSED</name>
<dbReference type="SMART" id="SM00283">
    <property type="entry name" value="MA"/>
    <property type="match status" value="1"/>
</dbReference>
<feature type="transmembrane region" description="Helical" evidence="13">
    <location>
        <begin position="295"/>
        <end position="313"/>
    </location>
</feature>
<comment type="subcellular location">
    <subcellularLocation>
        <location evidence="1">Cell inner membrane</location>
        <topology evidence="1">Multi-pass membrane protein</topology>
    </subcellularLocation>
</comment>
<dbReference type="Pfam" id="PF16591">
    <property type="entry name" value="HBM"/>
    <property type="match status" value="1"/>
</dbReference>
<keyword evidence="19" id="KW-1185">Reference proteome</keyword>
<keyword evidence="3" id="KW-0488">Methylation</keyword>
<dbReference type="SMART" id="SM01358">
    <property type="entry name" value="HBM"/>
    <property type="match status" value="1"/>
</dbReference>
<evidence type="ECO:0000256" key="8">
    <source>
        <dbReference type="ARBA" id="ARBA00023136"/>
    </source>
</evidence>
<evidence type="ECO:0000256" key="13">
    <source>
        <dbReference type="SAM" id="Phobius"/>
    </source>
</evidence>
<evidence type="ECO:0000256" key="11">
    <source>
        <dbReference type="PROSITE-ProRule" id="PRU00284"/>
    </source>
</evidence>
<comment type="caution">
    <text evidence="18">The sequence shown here is derived from an EMBL/GenBank/DDBJ whole genome shotgun (WGS) entry which is preliminary data.</text>
</comment>